<dbReference type="Pfam" id="PF02653">
    <property type="entry name" value="BPD_transp_2"/>
    <property type="match status" value="1"/>
</dbReference>
<reference evidence="7 8" key="1">
    <citation type="submission" date="2017-07" db="EMBL/GenBank/DDBJ databases">
        <title>Amycolatopsis thailandensis Genome sequencing and assembly.</title>
        <authorList>
            <person name="Kaur N."/>
            <person name="Mayilraj S."/>
        </authorList>
    </citation>
    <scope>NUCLEOTIDE SEQUENCE [LARGE SCALE GENOMIC DNA]</scope>
    <source>
        <strain evidence="7 8">JCM 16380</strain>
    </source>
</reference>
<dbReference type="RefSeq" id="WP_093939232.1">
    <property type="nucleotide sequence ID" value="NZ_NMQT01000190.1"/>
</dbReference>
<feature type="transmembrane region" description="Helical" evidence="6">
    <location>
        <begin position="110"/>
        <end position="133"/>
    </location>
</feature>
<dbReference type="GO" id="GO:0022857">
    <property type="term" value="F:transmembrane transporter activity"/>
    <property type="evidence" value="ECO:0007669"/>
    <property type="project" value="InterPro"/>
</dbReference>
<feature type="transmembrane region" description="Helical" evidence="6">
    <location>
        <begin position="323"/>
        <end position="343"/>
    </location>
</feature>
<feature type="transmembrane region" description="Helical" evidence="6">
    <location>
        <begin position="12"/>
        <end position="36"/>
    </location>
</feature>
<evidence type="ECO:0000256" key="5">
    <source>
        <dbReference type="ARBA" id="ARBA00023136"/>
    </source>
</evidence>
<dbReference type="CDD" id="cd06580">
    <property type="entry name" value="TM_PBP1_transp_TpRbsC_like"/>
    <property type="match status" value="1"/>
</dbReference>
<evidence type="ECO:0000256" key="2">
    <source>
        <dbReference type="ARBA" id="ARBA00022475"/>
    </source>
</evidence>
<evidence type="ECO:0000256" key="6">
    <source>
        <dbReference type="SAM" id="Phobius"/>
    </source>
</evidence>
<dbReference type="OrthoDB" id="5059022at2"/>
<dbReference type="Proteomes" id="UP000215223">
    <property type="component" value="Unassembled WGS sequence"/>
</dbReference>
<protein>
    <recommendedName>
        <fullName evidence="9">ABC transporter permease</fullName>
    </recommendedName>
</protein>
<keyword evidence="2" id="KW-1003">Cell membrane</keyword>
<feature type="transmembrane region" description="Helical" evidence="6">
    <location>
        <begin position="194"/>
        <end position="214"/>
    </location>
</feature>
<keyword evidence="5 6" id="KW-0472">Membrane</keyword>
<feature type="transmembrane region" description="Helical" evidence="6">
    <location>
        <begin position="296"/>
        <end position="317"/>
    </location>
</feature>
<keyword evidence="4 6" id="KW-1133">Transmembrane helix</keyword>
<feature type="transmembrane region" description="Helical" evidence="6">
    <location>
        <begin position="145"/>
        <end position="164"/>
    </location>
</feature>
<comment type="caution">
    <text evidence="7">The sequence shown here is derived from an EMBL/GenBank/DDBJ whole genome shotgun (WGS) entry which is preliminary data.</text>
</comment>
<feature type="transmembrane region" description="Helical" evidence="6">
    <location>
        <begin position="56"/>
        <end position="75"/>
    </location>
</feature>
<evidence type="ECO:0000256" key="4">
    <source>
        <dbReference type="ARBA" id="ARBA00022989"/>
    </source>
</evidence>
<gene>
    <name evidence="7" type="ORF">CFP71_40720</name>
</gene>
<feature type="transmembrane region" description="Helical" evidence="6">
    <location>
        <begin position="270"/>
        <end position="289"/>
    </location>
</feature>
<evidence type="ECO:0008006" key="9">
    <source>
        <dbReference type="Google" id="ProtNLM"/>
    </source>
</evidence>
<evidence type="ECO:0000256" key="3">
    <source>
        <dbReference type="ARBA" id="ARBA00022692"/>
    </source>
</evidence>
<organism evidence="7 8">
    <name type="scientific">Amycolatopsis thailandensis</name>
    <dbReference type="NCBI Taxonomy" id="589330"/>
    <lineage>
        <taxon>Bacteria</taxon>
        <taxon>Bacillati</taxon>
        <taxon>Actinomycetota</taxon>
        <taxon>Actinomycetes</taxon>
        <taxon>Pseudonocardiales</taxon>
        <taxon>Pseudonocardiaceae</taxon>
        <taxon>Amycolatopsis</taxon>
    </lineage>
</organism>
<evidence type="ECO:0000256" key="1">
    <source>
        <dbReference type="ARBA" id="ARBA00004651"/>
    </source>
</evidence>
<dbReference type="EMBL" id="NMQT01000190">
    <property type="protein sequence ID" value="OXM44280.1"/>
    <property type="molecule type" value="Genomic_DNA"/>
</dbReference>
<keyword evidence="3 6" id="KW-0812">Transmembrane</keyword>
<comment type="subcellular location">
    <subcellularLocation>
        <location evidence="1">Cell membrane</location>
        <topology evidence="1">Multi-pass membrane protein</topology>
    </subcellularLocation>
</comment>
<evidence type="ECO:0000313" key="8">
    <source>
        <dbReference type="Proteomes" id="UP000215223"/>
    </source>
</evidence>
<evidence type="ECO:0000313" key="7">
    <source>
        <dbReference type="EMBL" id="OXM44280.1"/>
    </source>
</evidence>
<feature type="transmembrane region" description="Helical" evidence="6">
    <location>
        <begin position="243"/>
        <end position="264"/>
    </location>
</feature>
<dbReference type="PANTHER" id="PTHR47089:SF1">
    <property type="entry name" value="GUANOSINE ABC TRANSPORTER PERMEASE PROTEIN NUPP"/>
    <property type="match status" value="1"/>
</dbReference>
<dbReference type="AlphaFoldDB" id="A0A229RC90"/>
<dbReference type="GO" id="GO:0005886">
    <property type="term" value="C:plasma membrane"/>
    <property type="evidence" value="ECO:0007669"/>
    <property type="project" value="UniProtKB-SubCell"/>
</dbReference>
<keyword evidence="8" id="KW-1185">Reference proteome</keyword>
<name>A0A229RC90_9PSEU</name>
<proteinExistence type="predicted"/>
<feature type="transmembrane region" description="Helical" evidence="6">
    <location>
        <begin position="82"/>
        <end position="104"/>
    </location>
</feature>
<accession>A0A229RC90</accession>
<dbReference type="PANTHER" id="PTHR47089">
    <property type="entry name" value="ABC TRANSPORTER, PERMEASE PROTEIN"/>
    <property type="match status" value="1"/>
</dbReference>
<dbReference type="InterPro" id="IPR001851">
    <property type="entry name" value="ABC_transp_permease"/>
</dbReference>
<sequence>MTRLRIPPAGRTRLVAVGAACVIGGFAVVAGILALTGGDLAVTLSGWGYGAAGTPYAISQTVAYAAPLILIALGATPALRAGVIVVGAEGQVIAGAIASTAVAFSPLGNLPMALALPVGALAGVLGGAAWAMIPAIPLLRWRVSEILTALMANYLAVHLLTYLLRTVMRDPEGHSTPRSAELPAPSQIPLLPTAGRLTAGVIVVGLLVLVGVWWHRTRSARALDVFAESRWLAGRLELTPARAILGTGAVSGAAAGLAGWMQVAGVDGNLTPGVAGGIGFTGLVVAVIGASRPVPIVAAGLIMASLTTGASGIQLYSPSTPSSIGQVTQGVLLLAIALALAVAQRHRARRRAADG</sequence>